<proteinExistence type="predicted"/>
<sequence length="169" mass="19515">MLKENLNWMRKVHPAPEDVVQLWEDYEYFFFIGHAPLCYSTRMTQTSAHCILSQSPGLLQLLCIALLLSYDFVPLMTFIRLLFHGSWIELRSVISYLRSIIGKDKEMFGNLLYHLRNTSFAGEIFPWPSVCQGLVHRVICIGKDTVHAHYKLNDLAGCVASMISLWQSF</sequence>
<name>A0A9P5UFY4_9AGAR</name>
<dbReference type="EMBL" id="JADNRY010000003">
    <property type="protein sequence ID" value="KAF9077746.1"/>
    <property type="molecule type" value="Genomic_DNA"/>
</dbReference>
<keyword evidence="1" id="KW-0472">Membrane</keyword>
<reference evidence="2" key="1">
    <citation type="submission" date="2020-11" db="EMBL/GenBank/DDBJ databases">
        <authorList>
            <consortium name="DOE Joint Genome Institute"/>
            <person name="Ahrendt S."/>
            <person name="Riley R."/>
            <person name="Andreopoulos W."/>
            <person name="Labutti K."/>
            <person name="Pangilinan J."/>
            <person name="Ruiz-Duenas F.J."/>
            <person name="Barrasa J.M."/>
            <person name="Sanchez-Garcia M."/>
            <person name="Camarero S."/>
            <person name="Miyauchi S."/>
            <person name="Serrano A."/>
            <person name="Linde D."/>
            <person name="Babiker R."/>
            <person name="Drula E."/>
            <person name="Ayuso-Fernandez I."/>
            <person name="Pacheco R."/>
            <person name="Padilla G."/>
            <person name="Ferreira P."/>
            <person name="Barriuso J."/>
            <person name="Kellner H."/>
            <person name="Castanera R."/>
            <person name="Alfaro M."/>
            <person name="Ramirez L."/>
            <person name="Pisabarro A.G."/>
            <person name="Kuo A."/>
            <person name="Tritt A."/>
            <person name="Lipzen A."/>
            <person name="He G."/>
            <person name="Yan M."/>
            <person name="Ng V."/>
            <person name="Cullen D."/>
            <person name="Martin F."/>
            <person name="Rosso M.-N."/>
            <person name="Henrissat B."/>
            <person name="Hibbett D."/>
            <person name="Martinez A.T."/>
            <person name="Grigoriev I.V."/>
        </authorList>
    </citation>
    <scope>NUCLEOTIDE SEQUENCE</scope>
    <source>
        <strain evidence="2">AH 40177</strain>
    </source>
</reference>
<dbReference type="Proteomes" id="UP000772434">
    <property type="component" value="Unassembled WGS sequence"/>
</dbReference>
<organism evidence="2 3">
    <name type="scientific">Rhodocollybia butyracea</name>
    <dbReference type="NCBI Taxonomy" id="206335"/>
    <lineage>
        <taxon>Eukaryota</taxon>
        <taxon>Fungi</taxon>
        <taxon>Dikarya</taxon>
        <taxon>Basidiomycota</taxon>
        <taxon>Agaricomycotina</taxon>
        <taxon>Agaricomycetes</taxon>
        <taxon>Agaricomycetidae</taxon>
        <taxon>Agaricales</taxon>
        <taxon>Marasmiineae</taxon>
        <taxon>Omphalotaceae</taxon>
        <taxon>Rhodocollybia</taxon>
    </lineage>
</organism>
<protein>
    <submittedName>
        <fullName evidence="2">Uncharacterized protein</fullName>
    </submittedName>
</protein>
<keyword evidence="3" id="KW-1185">Reference proteome</keyword>
<comment type="caution">
    <text evidence="2">The sequence shown here is derived from an EMBL/GenBank/DDBJ whole genome shotgun (WGS) entry which is preliminary data.</text>
</comment>
<accession>A0A9P5UFY4</accession>
<evidence type="ECO:0000313" key="2">
    <source>
        <dbReference type="EMBL" id="KAF9077746.1"/>
    </source>
</evidence>
<evidence type="ECO:0000256" key="1">
    <source>
        <dbReference type="SAM" id="Phobius"/>
    </source>
</evidence>
<dbReference type="AlphaFoldDB" id="A0A9P5UFY4"/>
<dbReference type="OrthoDB" id="3021204at2759"/>
<gene>
    <name evidence="2" type="ORF">BDP27DRAFT_488235</name>
</gene>
<keyword evidence="1" id="KW-0812">Transmembrane</keyword>
<feature type="transmembrane region" description="Helical" evidence="1">
    <location>
        <begin position="58"/>
        <end position="83"/>
    </location>
</feature>
<evidence type="ECO:0000313" key="3">
    <source>
        <dbReference type="Proteomes" id="UP000772434"/>
    </source>
</evidence>
<keyword evidence="1" id="KW-1133">Transmembrane helix</keyword>